<comment type="caution">
    <text evidence="2">The sequence shown here is derived from an EMBL/GenBank/DDBJ whole genome shotgun (WGS) entry which is preliminary data.</text>
</comment>
<accession>A0A3M0GA51</accession>
<dbReference type="Pfam" id="PF03009">
    <property type="entry name" value="GDPD"/>
    <property type="match status" value="1"/>
</dbReference>
<name>A0A3M0GA51_9ACTN</name>
<dbReference type="EMBL" id="REFW01000001">
    <property type="protein sequence ID" value="RMB61931.1"/>
    <property type="molecule type" value="Genomic_DNA"/>
</dbReference>
<sequence>MVTEIWAHRGASAYAPENTLPAFQMALDQGAQGIELDLQRSADGVLVVVHDETINRTSTGFGRVVDLTFEELRRCDYSNGFIGHRNVRIPTLTEVLDLVRPTNAIINIELKNSVVLYPGIELEAAELVAAAGMTDRVLFSSFNHPSLANLRGVVPPSQIGVLYSDGLYNPWQYARWIGAGALHPNWRALRQPDYVWLAHETGVKVNVWTVDEEKDVAHAIEIGVDALVTNFPDRARRVVRMGR</sequence>
<dbReference type="InterPro" id="IPR030395">
    <property type="entry name" value="GP_PDE_dom"/>
</dbReference>
<keyword evidence="3" id="KW-1185">Reference proteome</keyword>
<feature type="domain" description="GP-PDE" evidence="1">
    <location>
        <begin position="3"/>
        <end position="239"/>
    </location>
</feature>
<dbReference type="GO" id="GO:0008081">
    <property type="term" value="F:phosphoric diester hydrolase activity"/>
    <property type="evidence" value="ECO:0007669"/>
    <property type="project" value="InterPro"/>
</dbReference>
<dbReference type="PROSITE" id="PS51704">
    <property type="entry name" value="GP_PDE"/>
    <property type="match status" value="1"/>
</dbReference>
<evidence type="ECO:0000313" key="2">
    <source>
        <dbReference type="EMBL" id="RMB61931.1"/>
    </source>
</evidence>
<evidence type="ECO:0000259" key="1">
    <source>
        <dbReference type="PROSITE" id="PS51704"/>
    </source>
</evidence>
<dbReference type="GO" id="GO:0006629">
    <property type="term" value="P:lipid metabolic process"/>
    <property type="evidence" value="ECO:0007669"/>
    <property type="project" value="InterPro"/>
</dbReference>
<dbReference type="Gene3D" id="3.20.20.190">
    <property type="entry name" value="Phosphatidylinositol (PI) phosphodiesterase"/>
    <property type="match status" value="1"/>
</dbReference>
<dbReference type="Proteomes" id="UP000275256">
    <property type="component" value="Unassembled WGS sequence"/>
</dbReference>
<dbReference type="PANTHER" id="PTHR46211:SF1">
    <property type="entry name" value="GLYCEROPHOSPHODIESTER PHOSPHODIESTERASE, CYTOPLASMIC"/>
    <property type="match status" value="1"/>
</dbReference>
<protein>
    <submittedName>
        <fullName evidence="2">Glycerophosphodiester phosphodiesterase</fullName>
    </submittedName>
</protein>
<dbReference type="PANTHER" id="PTHR46211">
    <property type="entry name" value="GLYCEROPHOSPHORYL DIESTER PHOSPHODIESTERASE"/>
    <property type="match status" value="1"/>
</dbReference>
<dbReference type="InterPro" id="IPR017946">
    <property type="entry name" value="PLC-like_Pdiesterase_TIM-brl"/>
</dbReference>
<gene>
    <name evidence="2" type="ORF">EAX62_04895</name>
</gene>
<evidence type="ECO:0000313" key="3">
    <source>
        <dbReference type="Proteomes" id="UP000275256"/>
    </source>
</evidence>
<proteinExistence type="predicted"/>
<dbReference type="CDD" id="cd08563">
    <property type="entry name" value="GDPD_TtGDE_like"/>
    <property type="match status" value="1"/>
</dbReference>
<dbReference type="SUPFAM" id="SSF51695">
    <property type="entry name" value="PLC-like phosphodiesterases"/>
    <property type="match status" value="1"/>
</dbReference>
<dbReference type="AlphaFoldDB" id="A0A3M0GA51"/>
<organism evidence="2 3">
    <name type="scientific">Tessaracoccus antarcticus</name>
    <dbReference type="NCBI Taxonomy" id="2479848"/>
    <lineage>
        <taxon>Bacteria</taxon>
        <taxon>Bacillati</taxon>
        <taxon>Actinomycetota</taxon>
        <taxon>Actinomycetes</taxon>
        <taxon>Propionibacteriales</taxon>
        <taxon>Propionibacteriaceae</taxon>
        <taxon>Tessaracoccus</taxon>
    </lineage>
</organism>
<reference evidence="2 3" key="1">
    <citation type="submission" date="2018-10" db="EMBL/GenBank/DDBJ databases">
        <title>Tessaracoccus antarcticuss sp. nov., isolated from sediment.</title>
        <authorList>
            <person name="Zhou L.Y."/>
            <person name="Du Z.J."/>
        </authorList>
    </citation>
    <scope>NUCLEOTIDE SEQUENCE [LARGE SCALE GENOMIC DNA]</scope>
    <source>
        <strain evidence="2 3">JDX10</strain>
    </source>
</reference>